<evidence type="ECO:0000256" key="4">
    <source>
        <dbReference type="ARBA" id="ARBA00023163"/>
    </source>
</evidence>
<dbReference type="PANTHER" id="PTHR30537">
    <property type="entry name" value="HTH-TYPE TRANSCRIPTIONAL REGULATOR"/>
    <property type="match status" value="1"/>
</dbReference>
<keyword evidence="2" id="KW-0805">Transcription regulation</keyword>
<gene>
    <name evidence="6" type="ORF">AWB79_06553</name>
</gene>
<dbReference type="InterPro" id="IPR036388">
    <property type="entry name" value="WH-like_DNA-bd_sf"/>
</dbReference>
<proteinExistence type="inferred from homology"/>
<evidence type="ECO:0000256" key="2">
    <source>
        <dbReference type="ARBA" id="ARBA00023015"/>
    </source>
</evidence>
<dbReference type="PANTHER" id="PTHR30537:SF5">
    <property type="entry name" value="HTH-TYPE TRANSCRIPTIONAL ACTIVATOR TTDR-RELATED"/>
    <property type="match status" value="1"/>
</dbReference>
<evidence type="ECO:0000256" key="1">
    <source>
        <dbReference type="ARBA" id="ARBA00009437"/>
    </source>
</evidence>
<dbReference type="STRING" id="1777140.AWB79_06553"/>
<dbReference type="Pfam" id="PF00126">
    <property type="entry name" value="HTH_1"/>
    <property type="match status" value="1"/>
</dbReference>
<keyword evidence="3" id="KW-0238">DNA-binding</keyword>
<dbReference type="PRINTS" id="PR00039">
    <property type="entry name" value="HTHLYSR"/>
</dbReference>
<protein>
    <submittedName>
        <fullName evidence="6">LysR family transcriptional regulator</fullName>
    </submittedName>
</protein>
<evidence type="ECO:0000313" key="6">
    <source>
        <dbReference type="EMBL" id="SAK90359.1"/>
    </source>
</evidence>
<evidence type="ECO:0000313" key="7">
    <source>
        <dbReference type="Proteomes" id="UP000054851"/>
    </source>
</evidence>
<dbReference type="Gene3D" id="1.10.10.10">
    <property type="entry name" value="Winged helix-like DNA-binding domain superfamily/Winged helix DNA-binding domain"/>
    <property type="match status" value="1"/>
</dbReference>
<dbReference type="Proteomes" id="UP000054851">
    <property type="component" value="Unassembled WGS sequence"/>
</dbReference>
<name>A0A158D6Y8_9BURK</name>
<keyword evidence="7" id="KW-1185">Reference proteome</keyword>
<dbReference type="InterPro" id="IPR000847">
    <property type="entry name" value="LysR_HTH_N"/>
</dbReference>
<dbReference type="SUPFAM" id="SSF46785">
    <property type="entry name" value="Winged helix' DNA-binding domain"/>
    <property type="match status" value="1"/>
</dbReference>
<dbReference type="GO" id="GO:0003677">
    <property type="term" value="F:DNA binding"/>
    <property type="evidence" value="ECO:0007669"/>
    <property type="project" value="UniProtKB-KW"/>
</dbReference>
<dbReference type="AlphaFoldDB" id="A0A158D6Y8"/>
<comment type="similarity">
    <text evidence="1">Belongs to the LysR transcriptional regulatory family.</text>
</comment>
<dbReference type="GO" id="GO:0003700">
    <property type="term" value="F:DNA-binding transcription factor activity"/>
    <property type="evidence" value="ECO:0007669"/>
    <property type="project" value="InterPro"/>
</dbReference>
<keyword evidence="4" id="KW-0804">Transcription</keyword>
<dbReference type="FunFam" id="1.10.10.10:FF:000001">
    <property type="entry name" value="LysR family transcriptional regulator"/>
    <property type="match status" value="1"/>
</dbReference>
<sequence>MKAVQDGAKGYRRLIPSLTALVEFEAVARLRSFTNAATELGVTQAAVSRQVRLLEEMLAVRLLDRLHRNLTLTKEGEALYAV</sequence>
<dbReference type="PROSITE" id="PS50931">
    <property type="entry name" value="HTH_LYSR"/>
    <property type="match status" value="1"/>
</dbReference>
<evidence type="ECO:0000256" key="3">
    <source>
        <dbReference type="ARBA" id="ARBA00023125"/>
    </source>
</evidence>
<evidence type="ECO:0000259" key="5">
    <source>
        <dbReference type="PROSITE" id="PS50931"/>
    </source>
</evidence>
<dbReference type="InterPro" id="IPR058163">
    <property type="entry name" value="LysR-type_TF_proteobact-type"/>
</dbReference>
<accession>A0A158D6Y8</accession>
<dbReference type="EMBL" id="FCOA02000036">
    <property type="protein sequence ID" value="SAK90359.1"/>
    <property type="molecule type" value="Genomic_DNA"/>
</dbReference>
<reference evidence="6" key="1">
    <citation type="submission" date="2016-01" db="EMBL/GenBank/DDBJ databases">
        <authorList>
            <person name="Peeters C."/>
        </authorList>
    </citation>
    <scope>NUCLEOTIDE SEQUENCE</scope>
    <source>
        <strain evidence="6">LMG 29322</strain>
    </source>
</reference>
<organism evidence="6 7">
    <name type="scientific">Caballeronia hypogeia</name>
    <dbReference type="NCBI Taxonomy" id="1777140"/>
    <lineage>
        <taxon>Bacteria</taxon>
        <taxon>Pseudomonadati</taxon>
        <taxon>Pseudomonadota</taxon>
        <taxon>Betaproteobacteria</taxon>
        <taxon>Burkholderiales</taxon>
        <taxon>Burkholderiaceae</taxon>
        <taxon>Caballeronia</taxon>
    </lineage>
</organism>
<feature type="domain" description="HTH lysR-type" evidence="5">
    <location>
        <begin position="16"/>
        <end position="73"/>
    </location>
</feature>
<dbReference type="InterPro" id="IPR036390">
    <property type="entry name" value="WH_DNA-bd_sf"/>
</dbReference>
<comment type="caution">
    <text evidence="6">The sequence shown here is derived from an EMBL/GenBank/DDBJ whole genome shotgun (WGS) entry which is preliminary data.</text>
</comment>